<organism evidence="2 3">
    <name type="scientific">Frankliniella fusca</name>
    <dbReference type="NCBI Taxonomy" id="407009"/>
    <lineage>
        <taxon>Eukaryota</taxon>
        <taxon>Metazoa</taxon>
        <taxon>Ecdysozoa</taxon>
        <taxon>Arthropoda</taxon>
        <taxon>Hexapoda</taxon>
        <taxon>Insecta</taxon>
        <taxon>Pterygota</taxon>
        <taxon>Neoptera</taxon>
        <taxon>Paraneoptera</taxon>
        <taxon>Thysanoptera</taxon>
        <taxon>Terebrantia</taxon>
        <taxon>Thripoidea</taxon>
        <taxon>Thripidae</taxon>
        <taxon>Frankliniella</taxon>
    </lineage>
</organism>
<keyword evidence="3" id="KW-1185">Reference proteome</keyword>
<comment type="caution">
    <text evidence="2">The sequence shown here is derived from an EMBL/GenBank/DDBJ whole genome shotgun (WGS) entry which is preliminary data.</text>
</comment>
<gene>
    <name evidence="1" type="ORF">KUF71_007836</name>
    <name evidence="2" type="ORF">KUF71_007839</name>
</gene>
<evidence type="ECO:0000313" key="3">
    <source>
        <dbReference type="Proteomes" id="UP001219518"/>
    </source>
</evidence>
<dbReference type="SUPFAM" id="SSF140996">
    <property type="entry name" value="Hermes dimerisation domain"/>
    <property type="match status" value="1"/>
</dbReference>
<name>A0AAE1LHT7_9NEOP</name>
<protein>
    <submittedName>
        <fullName evidence="2">Zinc finger BED domain-containing protein RICESLEEPER 3</fullName>
    </submittedName>
</protein>
<evidence type="ECO:0000313" key="1">
    <source>
        <dbReference type="EMBL" id="KAK3918589.1"/>
    </source>
</evidence>
<reference evidence="2" key="2">
    <citation type="journal article" date="2023" name="BMC Genomics">
        <title>Pest status, molecular evolution, and epigenetic factors derived from the genome assembly of Frankliniella fusca, a thysanopteran phytovirus vector.</title>
        <authorList>
            <person name="Catto M.A."/>
            <person name="Labadie P.E."/>
            <person name="Jacobson A.L."/>
            <person name="Kennedy G.G."/>
            <person name="Srinivasan R."/>
            <person name="Hunt B.G."/>
        </authorList>
    </citation>
    <scope>NUCLEOTIDE SEQUENCE</scope>
    <source>
        <strain evidence="2">PL_HMW_Pooled</strain>
    </source>
</reference>
<evidence type="ECO:0000313" key="2">
    <source>
        <dbReference type="EMBL" id="KAK3918592.1"/>
    </source>
</evidence>
<dbReference type="EMBL" id="JAHWGI010000960">
    <property type="protein sequence ID" value="KAK3918592.1"/>
    <property type="molecule type" value="Genomic_DNA"/>
</dbReference>
<dbReference type="Proteomes" id="UP001219518">
    <property type="component" value="Unassembled WGS sequence"/>
</dbReference>
<accession>A0AAE1LHT7</accession>
<proteinExistence type="predicted"/>
<dbReference type="EMBL" id="JAHWGI010000960">
    <property type="protein sequence ID" value="KAK3918589.1"/>
    <property type="molecule type" value="Genomic_DNA"/>
</dbReference>
<reference evidence="2" key="1">
    <citation type="submission" date="2021-07" db="EMBL/GenBank/DDBJ databases">
        <authorList>
            <person name="Catto M.A."/>
            <person name="Jacobson A."/>
            <person name="Kennedy G."/>
            <person name="Labadie P."/>
            <person name="Hunt B.G."/>
            <person name="Srinivasan R."/>
        </authorList>
    </citation>
    <scope>NUCLEOTIDE SEQUENCE</scope>
    <source>
        <strain evidence="2">PL_HMW_Pooled</strain>
        <tissue evidence="2">Head</tissue>
    </source>
</reference>
<sequence>MVILFLEYAGGERDITVTNALVSMIAKDDMPLSTTSKEGFRLFYSKLQPLYKLPSIPTVTKKIEMAYEELRAKFAKDTL</sequence>
<dbReference type="AlphaFoldDB" id="A0AAE1LHT7"/>